<organism evidence="3 4">
    <name type="scientific">Kitasatospora nipponensis</name>
    <dbReference type="NCBI Taxonomy" id="258049"/>
    <lineage>
        <taxon>Bacteria</taxon>
        <taxon>Bacillati</taxon>
        <taxon>Actinomycetota</taxon>
        <taxon>Actinomycetes</taxon>
        <taxon>Kitasatosporales</taxon>
        <taxon>Streptomycetaceae</taxon>
        <taxon>Kitasatospora</taxon>
    </lineage>
</organism>
<keyword evidence="4" id="KW-1185">Reference proteome</keyword>
<evidence type="ECO:0000313" key="4">
    <source>
        <dbReference type="Proteomes" id="UP001500037"/>
    </source>
</evidence>
<sequence>MHRSLAFAAAAGLALSAAACSSSGSAGSTAGPTGGAGSGAAGAAAPLDPKTKVTITVDCEPPVTKTAERKEWAEDIDAFHRTYPNVTVNAKDASPCEDPAAFTAQLKGKSEPDVFYSYFTDLNQVLDAGAVADISAYVNSTTVPALADIDPSVLATLKSDGKLYGLPTSNYKMGLLYNRRLFAQAGLDPDKPPTGWEEIRADAQKIAALGGGVSGYGDYSATNQGGWHFTAELYGLGGSMTTPDGAKSAFDTDAGRQVLQNLHDMRWTDHSMAAAQGLKWPDLMTQMAANKLGMYVGAPDDITYMVQTLKGDYQDYGMAPMPGEKAALLGGNDYLFKKGSSPDQIKAGIAWVNFKYLTLGKGQFDYARSKDDGLPVGLPQPFFLTGASLAADNAAKAASASVPVQNYAPYLGTSVPGKLEPANAQQIYKVLDNPVSAVLTDQNADVAKLLTAAAQQVDQVLAENR</sequence>
<dbReference type="PANTHER" id="PTHR43649:SF16">
    <property type="entry name" value="SUGAR-BINDING LIPOPROTEIN"/>
    <property type="match status" value="1"/>
</dbReference>
<evidence type="ECO:0000256" key="1">
    <source>
        <dbReference type="SAM" id="MobiDB-lite"/>
    </source>
</evidence>
<dbReference type="Pfam" id="PF01547">
    <property type="entry name" value="SBP_bac_1"/>
    <property type="match status" value="1"/>
</dbReference>
<feature type="chain" id="PRO_5046138202" evidence="2">
    <location>
        <begin position="20"/>
        <end position="465"/>
    </location>
</feature>
<reference evidence="3 4" key="1">
    <citation type="journal article" date="2019" name="Int. J. Syst. Evol. Microbiol.">
        <title>The Global Catalogue of Microorganisms (GCM) 10K type strain sequencing project: providing services to taxonomists for standard genome sequencing and annotation.</title>
        <authorList>
            <consortium name="The Broad Institute Genomics Platform"/>
            <consortium name="The Broad Institute Genome Sequencing Center for Infectious Disease"/>
            <person name="Wu L."/>
            <person name="Ma J."/>
        </authorList>
    </citation>
    <scope>NUCLEOTIDE SEQUENCE [LARGE SCALE GENOMIC DNA]</scope>
    <source>
        <strain evidence="3 4">JCM 13004</strain>
    </source>
</reference>
<accession>A0ABN1WV44</accession>
<dbReference type="InterPro" id="IPR050490">
    <property type="entry name" value="Bact_solute-bd_prot1"/>
</dbReference>
<keyword evidence="2" id="KW-0732">Signal</keyword>
<comment type="caution">
    <text evidence="3">The sequence shown here is derived from an EMBL/GenBank/DDBJ whole genome shotgun (WGS) entry which is preliminary data.</text>
</comment>
<dbReference type="SUPFAM" id="SSF53850">
    <property type="entry name" value="Periplasmic binding protein-like II"/>
    <property type="match status" value="1"/>
</dbReference>
<dbReference type="Proteomes" id="UP001500037">
    <property type="component" value="Unassembled WGS sequence"/>
</dbReference>
<name>A0ABN1WV44_9ACTN</name>
<dbReference type="Gene3D" id="3.40.190.10">
    <property type="entry name" value="Periplasmic binding protein-like II"/>
    <property type="match status" value="1"/>
</dbReference>
<evidence type="ECO:0000256" key="2">
    <source>
        <dbReference type="SAM" id="SignalP"/>
    </source>
</evidence>
<feature type="region of interest" description="Disordered" evidence="1">
    <location>
        <begin position="26"/>
        <end position="45"/>
    </location>
</feature>
<protein>
    <submittedName>
        <fullName evidence="3">Extracellular solute-binding protein</fullName>
    </submittedName>
</protein>
<gene>
    <name evidence="3" type="ORF">GCM10009665_55410</name>
</gene>
<feature type="signal peptide" evidence="2">
    <location>
        <begin position="1"/>
        <end position="19"/>
    </location>
</feature>
<dbReference type="PANTHER" id="PTHR43649">
    <property type="entry name" value="ARABINOSE-BINDING PROTEIN-RELATED"/>
    <property type="match status" value="1"/>
</dbReference>
<dbReference type="InterPro" id="IPR006059">
    <property type="entry name" value="SBP"/>
</dbReference>
<dbReference type="PROSITE" id="PS51257">
    <property type="entry name" value="PROKAR_LIPOPROTEIN"/>
    <property type="match status" value="1"/>
</dbReference>
<evidence type="ECO:0000313" key="3">
    <source>
        <dbReference type="EMBL" id="GAA1258072.1"/>
    </source>
</evidence>
<dbReference type="EMBL" id="BAAALF010000127">
    <property type="protein sequence ID" value="GAA1258072.1"/>
    <property type="molecule type" value="Genomic_DNA"/>
</dbReference>
<proteinExistence type="predicted"/>